<feature type="domain" description="Plant heme peroxidase family profile" evidence="11">
    <location>
        <begin position="149"/>
        <end position="423"/>
    </location>
</feature>
<accession>A0A344UR11</accession>
<dbReference type="KEGG" id="acij:JS278_00516"/>
<keyword evidence="13" id="KW-1185">Reference proteome</keyword>
<keyword evidence="2 8" id="KW-0349">Heme</keyword>
<dbReference type="NCBIfam" id="NF011635">
    <property type="entry name" value="PRK15061.1"/>
    <property type="match status" value="1"/>
</dbReference>
<dbReference type="GO" id="GO:0020037">
    <property type="term" value="F:heme binding"/>
    <property type="evidence" value="ECO:0007669"/>
    <property type="project" value="InterPro"/>
</dbReference>
<comment type="PTM">
    <text evidence="8">Formation of the three residue Trp-Tyr-Met cross-link is important for the catalase, but not the peroxidase activity of the enzyme.</text>
</comment>
<comment type="cofactor">
    <cofactor evidence="8">
        <name>heme b</name>
        <dbReference type="ChEBI" id="CHEBI:60344"/>
    </cofactor>
    <text evidence="8">Binds 1 heme b (iron(II)-protoporphyrin IX) group per dimer.</text>
</comment>
<comment type="catalytic activity">
    <reaction evidence="7 8 9">
        <text>2 H2O2 = O2 + 2 H2O</text>
        <dbReference type="Rhea" id="RHEA:20309"/>
        <dbReference type="ChEBI" id="CHEBI:15377"/>
        <dbReference type="ChEBI" id="CHEBI:15379"/>
        <dbReference type="ChEBI" id="CHEBI:16240"/>
        <dbReference type="EC" id="1.11.1.21"/>
    </reaction>
</comment>
<sequence>MSGQGGNPADSCQPRLPHPTQGQANHEHWPNKLNLKVLSENADVINPLDPGFDYKHEFESLDYEALKADIKELLTTSQDWWPADFGNYGPMIIRVAWHSAGTYRKWDGRGGAGTGQQRFAPLNSWPDNGNTDKGRRLLWPVKKKYGRKISWADLMILAGNVALEEMGFKPLGFGGGRVDAWEPEDVYYGTEPEFKQTSDRMSGEGTERELEKPLAATVQGLIYVDPEGPEGQPDPVVSARDIRLTFGGMGMEDDEIVALIAGGHTFGKSHGAAPDDKYVGAEPEAAPIEQQGLGWKNSYGTGKGDDTIVSGLEVTWTYHPTRWDDEFLHILFAYEWEPVKGEGGHWHWRPKDGAGQDMVPMAHSAAKREPRMFTSDIALRADPGFERIAREFHLDQDKFADAFARAWFKLTHRDMGPKSRYLGPEVPAEDFIWQDPLPARDHELIDDADVAALKRTILDSGLSVAELVKTAWASASTFRKGDKRGGANGGRIRLEPQRGWEVNEPAELARVLDVYEGVKRDFDGANAPKKVSIADLVVLGGAAAVEKAAADAGTPVEVPFAPGRVDATQEQTDVDAFNLLEPTADGFRNYWRPGHRLPAENLLVDRAAQLSLTPPEMTVLVGGLRALGATYKGSSLDVMTDLPGVLSNDFFSNLLELGNEWKPLDKGGNAFQASDEVTGEKKWTGTRNDLVFSSNAELRAIAEFYGADDAQEKFVRDFVAAWVKVSNLDRFDLR</sequence>
<feature type="region of interest" description="Disordered" evidence="10">
    <location>
        <begin position="1"/>
        <end position="27"/>
    </location>
</feature>
<dbReference type="Proteomes" id="UP000251995">
    <property type="component" value="Chromosome"/>
</dbReference>
<comment type="function">
    <text evidence="8">Bifunctional enzyme with both catalase and broad-spectrum peroxidase activity.</text>
</comment>
<feature type="active site" description="Proton acceptor" evidence="8">
    <location>
        <position position="98"/>
    </location>
</feature>
<evidence type="ECO:0000256" key="1">
    <source>
        <dbReference type="ARBA" id="ARBA00022559"/>
    </source>
</evidence>
<dbReference type="OrthoDB" id="9759743at2"/>
<evidence type="ECO:0000256" key="5">
    <source>
        <dbReference type="ARBA" id="ARBA00023004"/>
    </source>
</evidence>
<dbReference type="InterPro" id="IPR000763">
    <property type="entry name" value="Catalase_peroxidase"/>
</dbReference>
<dbReference type="FunFam" id="1.10.520.10:FF:000002">
    <property type="entry name" value="Catalase-peroxidase"/>
    <property type="match status" value="1"/>
</dbReference>
<gene>
    <name evidence="8 12" type="primary">katG</name>
    <name evidence="12" type="ORF">JS278_00516</name>
</gene>
<evidence type="ECO:0000259" key="11">
    <source>
        <dbReference type="PROSITE" id="PS50873"/>
    </source>
</evidence>
<dbReference type="CDD" id="cd08200">
    <property type="entry name" value="catalase_peroxidase_2"/>
    <property type="match status" value="1"/>
</dbReference>
<dbReference type="NCBIfam" id="TIGR00198">
    <property type="entry name" value="cat_per_HPI"/>
    <property type="match status" value="1"/>
</dbReference>
<proteinExistence type="inferred from homology"/>
<organism evidence="12 13">
    <name type="scientific">Acidipropionibacterium virtanenii</name>
    <dbReference type="NCBI Taxonomy" id="2057246"/>
    <lineage>
        <taxon>Bacteria</taxon>
        <taxon>Bacillati</taxon>
        <taxon>Actinomycetota</taxon>
        <taxon>Actinomycetes</taxon>
        <taxon>Propionibacteriales</taxon>
        <taxon>Propionibacteriaceae</taxon>
        <taxon>Acidipropionibacterium</taxon>
    </lineage>
</organism>
<dbReference type="GO" id="GO:0042744">
    <property type="term" value="P:hydrogen peroxide catabolic process"/>
    <property type="evidence" value="ECO:0007669"/>
    <property type="project" value="UniProtKB-KW"/>
</dbReference>
<dbReference type="GO" id="GO:0070301">
    <property type="term" value="P:cellular response to hydrogen peroxide"/>
    <property type="evidence" value="ECO:0007669"/>
    <property type="project" value="TreeGrafter"/>
</dbReference>
<protein>
    <recommendedName>
        <fullName evidence="8 9">Catalase-peroxidase</fullName>
        <shortName evidence="8">CP</shortName>
        <ecNumber evidence="8 9">1.11.1.21</ecNumber>
    </recommendedName>
    <alternativeName>
        <fullName evidence="8">Peroxidase/catalase</fullName>
    </alternativeName>
</protein>
<dbReference type="PROSITE" id="PS00436">
    <property type="entry name" value="PEROXIDASE_2"/>
    <property type="match status" value="1"/>
</dbReference>
<keyword evidence="6 8" id="KW-0376">Hydrogen peroxide</keyword>
<feature type="binding site" description="axial binding residue" evidence="8">
    <location>
        <position position="264"/>
    </location>
    <ligand>
        <name>heme b</name>
        <dbReference type="ChEBI" id="CHEBI:60344"/>
    </ligand>
    <ligandPart>
        <name>Fe</name>
        <dbReference type="ChEBI" id="CHEBI:18248"/>
    </ligandPart>
</feature>
<evidence type="ECO:0000256" key="10">
    <source>
        <dbReference type="SAM" id="MobiDB-lite"/>
    </source>
</evidence>
<comment type="similarity">
    <text evidence="8 9">Belongs to the peroxidase family. Peroxidase/catalase subfamily.</text>
</comment>
<dbReference type="Gene3D" id="1.10.520.10">
    <property type="match status" value="2"/>
</dbReference>
<dbReference type="PANTHER" id="PTHR30555">
    <property type="entry name" value="HYDROPEROXIDASE I, BIFUNCTIONAL CATALASE-PEROXIDASE"/>
    <property type="match status" value="1"/>
</dbReference>
<dbReference type="HAMAP" id="MF_01961">
    <property type="entry name" value="Catal_peroxid"/>
    <property type="match status" value="1"/>
</dbReference>
<comment type="caution">
    <text evidence="8">Lacks conserved residue(s) required for the propagation of feature annotation.</text>
</comment>
<dbReference type="RefSeq" id="WP_114043835.1">
    <property type="nucleotide sequence ID" value="NZ_CP025198.1"/>
</dbReference>
<feature type="cross-link" description="Tryptophyl-tyrosyl-methioninium (Tyr-Met) (with Trp-97)" evidence="8">
    <location>
        <begin position="223"/>
        <end position="249"/>
    </location>
</feature>
<dbReference type="SUPFAM" id="SSF48113">
    <property type="entry name" value="Heme-dependent peroxidases"/>
    <property type="match status" value="2"/>
</dbReference>
<dbReference type="EMBL" id="CP025198">
    <property type="protein sequence ID" value="AXE37709.1"/>
    <property type="molecule type" value="Genomic_DNA"/>
</dbReference>
<dbReference type="GO" id="GO:0004096">
    <property type="term" value="F:catalase activity"/>
    <property type="evidence" value="ECO:0007669"/>
    <property type="project" value="UniProtKB-UniRule"/>
</dbReference>
<dbReference type="EC" id="1.11.1.21" evidence="8 9"/>
<dbReference type="Gene3D" id="1.10.420.10">
    <property type="entry name" value="Peroxidase, domain 2"/>
    <property type="match status" value="2"/>
</dbReference>
<keyword evidence="1 8" id="KW-0575">Peroxidase</keyword>
<dbReference type="Pfam" id="PF00141">
    <property type="entry name" value="peroxidase"/>
    <property type="match status" value="2"/>
</dbReference>
<name>A0A344UR11_9ACTN</name>
<dbReference type="GO" id="GO:0005829">
    <property type="term" value="C:cytosol"/>
    <property type="evidence" value="ECO:0007669"/>
    <property type="project" value="TreeGrafter"/>
</dbReference>
<dbReference type="PROSITE" id="PS50873">
    <property type="entry name" value="PEROXIDASE_4"/>
    <property type="match status" value="2"/>
</dbReference>
<evidence type="ECO:0000256" key="2">
    <source>
        <dbReference type="ARBA" id="ARBA00022617"/>
    </source>
</evidence>
<reference evidence="12 13" key="1">
    <citation type="submission" date="2017-12" db="EMBL/GenBank/DDBJ databases">
        <title>The whole genome sequence of the Acidipropionibacterium virtanenii sp. nov. type strain JS278.</title>
        <authorList>
            <person name="Laine P."/>
            <person name="Deptula P."/>
            <person name="Varmanen P."/>
            <person name="Auvinen P."/>
        </authorList>
    </citation>
    <scope>NUCLEOTIDE SEQUENCE [LARGE SCALE GENOMIC DNA]</scope>
    <source>
        <strain evidence="12 13">JS278</strain>
    </source>
</reference>
<keyword evidence="4 8" id="KW-0560">Oxidoreductase</keyword>
<dbReference type="InterPro" id="IPR002016">
    <property type="entry name" value="Haem_peroxidase"/>
</dbReference>
<evidence type="ECO:0000256" key="6">
    <source>
        <dbReference type="ARBA" id="ARBA00023324"/>
    </source>
</evidence>
<dbReference type="InterPro" id="IPR010255">
    <property type="entry name" value="Haem_peroxidase_sf"/>
</dbReference>
<evidence type="ECO:0000256" key="4">
    <source>
        <dbReference type="ARBA" id="ARBA00023002"/>
    </source>
</evidence>
<comment type="subunit">
    <text evidence="8">Homodimer or homotetramer.</text>
</comment>
<keyword evidence="3 8" id="KW-0479">Metal-binding</keyword>
<evidence type="ECO:0000313" key="12">
    <source>
        <dbReference type="EMBL" id="AXE37709.1"/>
    </source>
</evidence>
<dbReference type="GO" id="GO:0046872">
    <property type="term" value="F:metal ion binding"/>
    <property type="evidence" value="ECO:0007669"/>
    <property type="project" value="UniProtKB-KW"/>
</dbReference>
<dbReference type="PANTHER" id="PTHR30555:SF0">
    <property type="entry name" value="CATALASE-PEROXIDASE"/>
    <property type="match status" value="1"/>
</dbReference>
<feature type="domain" description="Plant heme peroxidase family profile" evidence="11">
    <location>
        <begin position="509"/>
        <end position="734"/>
    </location>
</feature>
<dbReference type="PRINTS" id="PR00460">
    <property type="entry name" value="BPEROXIDASE"/>
</dbReference>
<dbReference type="InterPro" id="IPR019794">
    <property type="entry name" value="Peroxidases_AS"/>
</dbReference>
<comment type="catalytic activity">
    <reaction evidence="8 9">
        <text>H2O2 + AH2 = A + 2 H2O</text>
        <dbReference type="Rhea" id="RHEA:30275"/>
        <dbReference type="ChEBI" id="CHEBI:13193"/>
        <dbReference type="ChEBI" id="CHEBI:15377"/>
        <dbReference type="ChEBI" id="CHEBI:16240"/>
        <dbReference type="ChEBI" id="CHEBI:17499"/>
        <dbReference type="EC" id="1.11.1.21"/>
    </reaction>
</comment>
<dbReference type="PRINTS" id="PR00458">
    <property type="entry name" value="PEROXIDASE"/>
</dbReference>
<evidence type="ECO:0000256" key="7">
    <source>
        <dbReference type="ARBA" id="ARBA00049145"/>
    </source>
</evidence>
<keyword evidence="5 8" id="KW-0408">Iron</keyword>
<evidence type="ECO:0000256" key="9">
    <source>
        <dbReference type="RuleBase" id="RU003451"/>
    </source>
</evidence>
<feature type="site" description="Transition state stabilizer" evidence="8">
    <location>
        <position position="94"/>
    </location>
</feature>
<dbReference type="AlphaFoldDB" id="A0A344UR11"/>
<evidence type="ECO:0000256" key="3">
    <source>
        <dbReference type="ARBA" id="ARBA00022723"/>
    </source>
</evidence>
<evidence type="ECO:0000313" key="13">
    <source>
        <dbReference type="Proteomes" id="UP000251995"/>
    </source>
</evidence>
<evidence type="ECO:0000256" key="8">
    <source>
        <dbReference type="HAMAP-Rule" id="MF_01961"/>
    </source>
</evidence>